<accession>A0A9P0AJF8</accession>
<gene>
    <name evidence="2" type="ORF">BEMITA_LOCUS10571</name>
</gene>
<proteinExistence type="predicted"/>
<evidence type="ECO:0000256" key="1">
    <source>
        <dbReference type="SAM" id="MobiDB-lite"/>
    </source>
</evidence>
<evidence type="ECO:0000313" key="3">
    <source>
        <dbReference type="Proteomes" id="UP001152759"/>
    </source>
</evidence>
<organism evidence="2 3">
    <name type="scientific">Bemisia tabaci</name>
    <name type="common">Sweetpotato whitefly</name>
    <name type="synonym">Aleurodes tabaci</name>
    <dbReference type="NCBI Taxonomy" id="7038"/>
    <lineage>
        <taxon>Eukaryota</taxon>
        <taxon>Metazoa</taxon>
        <taxon>Ecdysozoa</taxon>
        <taxon>Arthropoda</taxon>
        <taxon>Hexapoda</taxon>
        <taxon>Insecta</taxon>
        <taxon>Pterygota</taxon>
        <taxon>Neoptera</taxon>
        <taxon>Paraneoptera</taxon>
        <taxon>Hemiptera</taxon>
        <taxon>Sternorrhyncha</taxon>
        <taxon>Aleyrodoidea</taxon>
        <taxon>Aleyrodidae</taxon>
        <taxon>Aleyrodinae</taxon>
        <taxon>Bemisia</taxon>
    </lineage>
</organism>
<keyword evidence="3" id="KW-1185">Reference proteome</keyword>
<evidence type="ECO:0000313" key="2">
    <source>
        <dbReference type="EMBL" id="CAH0392012.1"/>
    </source>
</evidence>
<feature type="compositionally biased region" description="Basic and acidic residues" evidence="1">
    <location>
        <begin position="192"/>
        <end position="208"/>
    </location>
</feature>
<dbReference type="AlphaFoldDB" id="A0A9P0AJF8"/>
<feature type="compositionally biased region" description="Basic and acidic residues" evidence="1">
    <location>
        <begin position="127"/>
        <end position="138"/>
    </location>
</feature>
<dbReference type="EMBL" id="OU963867">
    <property type="protein sequence ID" value="CAH0392012.1"/>
    <property type="molecule type" value="Genomic_DNA"/>
</dbReference>
<feature type="compositionally biased region" description="Basic and acidic residues" evidence="1">
    <location>
        <begin position="158"/>
        <end position="168"/>
    </location>
</feature>
<feature type="compositionally biased region" description="Polar residues" evidence="1">
    <location>
        <begin position="169"/>
        <end position="188"/>
    </location>
</feature>
<sequence length="208" mass="22947">MELSIELLIDMRDAVGVSKDNPYLFPKCYSEYPYDGTKILRDIRAKIKLKDPSSMTSRGLRTNLATMSAVCNFDTQKKAKIAQSLGHDMSTHERYYALPQKEVQRGVVGEVLLAAARGNLIATSSKNRGESSQSKHDNMSAPLSADVKTSIPSNESDSEIRVADEHNPESNSVSDRIKNQNLHTSSGQKGRILSDSEDSRNEEISDGL</sequence>
<name>A0A9P0AJF8_BEMTA</name>
<dbReference type="Proteomes" id="UP001152759">
    <property type="component" value="Chromosome 6"/>
</dbReference>
<reference evidence="2" key="1">
    <citation type="submission" date="2021-12" db="EMBL/GenBank/DDBJ databases">
        <authorList>
            <person name="King R."/>
        </authorList>
    </citation>
    <scope>NUCLEOTIDE SEQUENCE</scope>
</reference>
<dbReference type="PANTHER" id="PTHR33480">
    <property type="entry name" value="SET DOMAIN-CONTAINING PROTEIN-RELATED"/>
    <property type="match status" value="1"/>
</dbReference>
<protein>
    <submittedName>
        <fullName evidence="2">Uncharacterized protein</fullName>
    </submittedName>
</protein>
<feature type="region of interest" description="Disordered" evidence="1">
    <location>
        <begin position="124"/>
        <end position="208"/>
    </location>
</feature>